<evidence type="ECO:0000256" key="1">
    <source>
        <dbReference type="ARBA" id="ARBA00005640"/>
    </source>
</evidence>
<dbReference type="OMA" id="HWHKRIK"/>
<dbReference type="PROSITE" id="PS01104">
    <property type="entry name" value="RIBOSOMAL_L13E"/>
    <property type="match status" value="1"/>
</dbReference>
<evidence type="ECO:0000256" key="4">
    <source>
        <dbReference type="RuleBase" id="RU000572"/>
    </source>
</evidence>
<dbReference type="GO" id="GO:0006412">
    <property type="term" value="P:translation"/>
    <property type="evidence" value="ECO:0007669"/>
    <property type="project" value="InterPro"/>
</dbReference>
<keyword evidence="6" id="KW-1185">Reference proteome</keyword>
<dbReference type="PANTHER" id="PTHR11722:SF0">
    <property type="entry name" value="LARGE RIBOSOMAL SUBUNIT PROTEIN EL13"/>
    <property type="match status" value="1"/>
</dbReference>
<dbReference type="PANTHER" id="PTHR11722">
    <property type="entry name" value="60S RIBOSOMAL PROTEIN L13"/>
    <property type="match status" value="1"/>
</dbReference>
<dbReference type="GO" id="GO:0022625">
    <property type="term" value="C:cytosolic large ribosomal subunit"/>
    <property type="evidence" value="ECO:0007669"/>
    <property type="project" value="TreeGrafter"/>
</dbReference>
<dbReference type="RefSeq" id="XP_012647871.1">
    <property type="nucleotide sequence ID" value="XM_012792417.1"/>
</dbReference>
<dbReference type="HAMAP" id="MF_00499">
    <property type="entry name" value="Ribosomal_eL13"/>
    <property type="match status" value="1"/>
</dbReference>
<dbReference type="GO" id="GO:0003735">
    <property type="term" value="F:structural constituent of ribosome"/>
    <property type="evidence" value="ECO:0007669"/>
    <property type="project" value="InterPro"/>
</dbReference>
<keyword evidence="3 4" id="KW-0687">Ribonucleoprotein</keyword>
<reference evidence="5 6" key="2">
    <citation type="journal article" date="2013" name="PLoS ONE">
        <title>Whole genome mapping and re-organization of the nuclear and mitochondrial genomes of Babesia microti isolates.</title>
        <authorList>
            <person name="Cornillot E."/>
            <person name="Dassouli A."/>
            <person name="Garg A."/>
            <person name="Pachikara N."/>
            <person name="Randazzo S."/>
            <person name="Depoix D."/>
            <person name="Carcy B."/>
            <person name="Delbecq S."/>
            <person name="Frutos R."/>
            <person name="Silva J.C."/>
            <person name="Sutton R."/>
            <person name="Krause P.J."/>
            <person name="Mamoun C.B."/>
        </authorList>
    </citation>
    <scope>NUCLEOTIDE SEQUENCE [LARGE SCALE GENOMIC DNA]</scope>
    <source>
        <strain evidence="5 6">RI</strain>
    </source>
</reference>
<evidence type="ECO:0000256" key="2">
    <source>
        <dbReference type="ARBA" id="ARBA00022980"/>
    </source>
</evidence>
<dbReference type="InterPro" id="IPR018256">
    <property type="entry name" value="Ribosomal_eL13_CS"/>
</dbReference>
<dbReference type="VEuPathDB" id="PiroplasmaDB:BMR1_02g00480"/>
<keyword evidence="2 4" id="KW-0689">Ribosomal protein</keyword>
<comment type="similarity">
    <text evidence="1 4">Belongs to the eukaryotic ribosomal protein eL13 family.</text>
</comment>
<dbReference type="AlphaFoldDB" id="I7J5W1"/>
<evidence type="ECO:0000256" key="3">
    <source>
        <dbReference type="ARBA" id="ARBA00023274"/>
    </source>
</evidence>
<reference evidence="5 6" key="3">
    <citation type="journal article" date="2016" name="Sci. Rep.">
        <title>Genome-wide diversity and gene expression profiling of Babesia microti isolates identify polymorphic genes that mediate host-pathogen interactions.</title>
        <authorList>
            <person name="Silva J.C."/>
            <person name="Cornillot E."/>
            <person name="McCracken C."/>
            <person name="Usmani-Brown S."/>
            <person name="Dwivedi A."/>
            <person name="Ifeonu O.O."/>
            <person name="Crabtree J."/>
            <person name="Gotia H.T."/>
            <person name="Virji A.Z."/>
            <person name="Reynes C."/>
            <person name="Colinge J."/>
            <person name="Kumar V."/>
            <person name="Lawres L."/>
            <person name="Pazzi J.E."/>
            <person name="Pablo J.V."/>
            <person name="Hung C."/>
            <person name="Brancato J."/>
            <person name="Kumari P."/>
            <person name="Orvis J."/>
            <person name="Tretina K."/>
            <person name="Chibucos M."/>
            <person name="Ott S."/>
            <person name="Sadzewicz L."/>
            <person name="Sengamalay N."/>
            <person name="Shetty A.C."/>
            <person name="Su Q."/>
            <person name="Tallon L."/>
            <person name="Fraser C.M."/>
            <person name="Frutos R."/>
            <person name="Molina D.M."/>
            <person name="Krause P.J."/>
            <person name="Ben Mamoun C."/>
        </authorList>
    </citation>
    <scope>NUCLEOTIDE SEQUENCE [LARGE SCALE GENOMIC DNA]</scope>
    <source>
        <strain evidence="5 6">RI</strain>
    </source>
</reference>
<dbReference type="OrthoDB" id="10264538at2759"/>
<dbReference type="Pfam" id="PF01294">
    <property type="entry name" value="Ribosomal_L13e"/>
    <property type="match status" value="1"/>
</dbReference>
<dbReference type="GO" id="GO:0003723">
    <property type="term" value="F:RNA binding"/>
    <property type="evidence" value="ECO:0007669"/>
    <property type="project" value="TreeGrafter"/>
</dbReference>
<reference evidence="5 6" key="1">
    <citation type="journal article" date="2012" name="Nucleic Acids Res.">
        <title>Sequencing of the smallest Apicomplexan genome from the human pathogen Babesia microti.</title>
        <authorList>
            <person name="Cornillot E."/>
            <person name="Hadj-Kaddour K."/>
            <person name="Dassouli A."/>
            <person name="Noel B."/>
            <person name="Ranwez V."/>
            <person name="Vacherie B."/>
            <person name="Augagneur Y."/>
            <person name="Bres V."/>
            <person name="Duclos A."/>
            <person name="Randazzo S."/>
            <person name="Carcy B."/>
            <person name="Debierre-Grockiego F."/>
            <person name="Delbecq S."/>
            <person name="Moubri-Menage K."/>
            <person name="Shams-Eldin H."/>
            <person name="Usmani-Brown S."/>
            <person name="Bringaud F."/>
            <person name="Wincker P."/>
            <person name="Vivares C.P."/>
            <person name="Schwarz R.T."/>
            <person name="Schetters T.P."/>
            <person name="Krause P.J."/>
            <person name="Gorenflot A."/>
            <person name="Berry V."/>
            <person name="Barbe V."/>
            <person name="Ben Mamoun C."/>
        </authorList>
    </citation>
    <scope>NUCLEOTIDE SEQUENCE [LARGE SCALE GENOMIC DNA]</scope>
    <source>
        <strain evidence="5 6">RI</strain>
    </source>
</reference>
<sequence length="202" mass="23235">MKHNNVLPNVHLHKCWQRYVKTKFGQAGGKSSRRKARQEKLARNGLRPVGLLRPIVRPPTQRYNIKLRYGRGFSLQELKAAGISRKVARSIGISVDHRRVNRSQESLNLNVDRLKTYLSKLVMIPRKKFAKKGFAGIPNDTPKDVIKNMTIKKQNLKRIMPIPKQSAIEAPRNIDPKEKETLVYCKLRNLRRAAKIVGKKSE</sequence>
<dbReference type="EMBL" id="FO082872">
    <property type="protein sequence ID" value="CCF73262.1"/>
    <property type="molecule type" value="Genomic_DNA"/>
</dbReference>
<accession>I7J5W1</accession>
<name>I7J5W1_BABMR</name>
<dbReference type="InterPro" id="IPR001380">
    <property type="entry name" value="Ribosomal_eL13"/>
</dbReference>
<proteinExistence type="inferred from homology"/>
<evidence type="ECO:0000313" key="6">
    <source>
        <dbReference type="Proteomes" id="UP000002899"/>
    </source>
</evidence>
<organism evidence="5 6">
    <name type="scientific">Babesia microti (strain RI)</name>
    <dbReference type="NCBI Taxonomy" id="1133968"/>
    <lineage>
        <taxon>Eukaryota</taxon>
        <taxon>Sar</taxon>
        <taxon>Alveolata</taxon>
        <taxon>Apicomplexa</taxon>
        <taxon>Aconoidasida</taxon>
        <taxon>Piroplasmida</taxon>
        <taxon>Babesiidae</taxon>
        <taxon>Babesia</taxon>
    </lineage>
</organism>
<dbReference type="GeneID" id="24423886"/>
<evidence type="ECO:0000313" key="5">
    <source>
        <dbReference type="EMBL" id="CCF73262.1"/>
    </source>
</evidence>
<dbReference type="KEGG" id="bmic:BMR1_02g00480"/>
<gene>
    <name evidence="5" type="ORF">BMR1_02g00480</name>
</gene>
<dbReference type="Proteomes" id="UP000002899">
    <property type="component" value="Chromosome II"/>
</dbReference>
<protein>
    <recommendedName>
        <fullName evidence="4">60S ribosomal protein L13</fullName>
    </recommendedName>
</protein>